<reference evidence="4" key="1">
    <citation type="journal article" date="2019" name="Int. J. Syst. Evol. Microbiol.">
        <title>The Global Catalogue of Microorganisms (GCM) 10K type strain sequencing project: providing services to taxonomists for standard genome sequencing and annotation.</title>
        <authorList>
            <consortium name="The Broad Institute Genomics Platform"/>
            <consortium name="The Broad Institute Genome Sequencing Center for Infectious Disease"/>
            <person name="Wu L."/>
            <person name="Ma J."/>
        </authorList>
    </citation>
    <scope>NUCLEOTIDE SEQUENCE [LARGE SCALE GENOMIC DNA]</scope>
    <source>
        <strain evidence="4">CCUG 36956</strain>
    </source>
</reference>
<dbReference type="RefSeq" id="WP_378602981.1">
    <property type="nucleotide sequence ID" value="NZ_JBHSQN010000004.1"/>
</dbReference>
<dbReference type="EMBL" id="JBHSQN010000004">
    <property type="protein sequence ID" value="MFC6011399.1"/>
    <property type="molecule type" value="Genomic_DNA"/>
</dbReference>
<evidence type="ECO:0000256" key="2">
    <source>
        <dbReference type="SAM" id="SignalP"/>
    </source>
</evidence>
<proteinExistence type="predicted"/>
<keyword evidence="4" id="KW-1185">Reference proteome</keyword>
<sequence>MKKIRTLGFGIVLAAGMAMFGTGVAAADEKPETGGGTEQEVSTGSAEGLAALIEALLTGSAEAPADPADPADAIADEAEAGGADDPATGSADSLAAILKALTSGSAGAEEPETGGTE</sequence>
<dbReference type="Proteomes" id="UP001596223">
    <property type="component" value="Unassembled WGS sequence"/>
</dbReference>
<feature type="compositionally biased region" description="Low complexity" evidence="1">
    <location>
        <begin position="57"/>
        <end position="73"/>
    </location>
</feature>
<evidence type="ECO:0000256" key="1">
    <source>
        <dbReference type="SAM" id="MobiDB-lite"/>
    </source>
</evidence>
<feature type="signal peptide" evidence="2">
    <location>
        <begin position="1"/>
        <end position="27"/>
    </location>
</feature>
<evidence type="ECO:0000313" key="3">
    <source>
        <dbReference type="EMBL" id="MFC6011399.1"/>
    </source>
</evidence>
<name>A0ABW1JPN5_9NOCA</name>
<feature type="region of interest" description="Disordered" evidence="1">
    <location>
        <begin position="57"/>
        <end position="90"/>
    </location>
</feature>
<gene>
    <name evidence="3" type="ORF">ACFP3H_10095</name>
</gene>
<evidence type="ECO:0000313" key="4">
    <source>
        <dbReference type="Proteomes" id="UP001596223"/>
    </source>
</evidence>
<accession>A0ABW1JPN5</accession>
<evidence type="ECO:0008006" key="5">
    <source>
        <dbReference type="Google" id="ProtNLM"/>
    </source>
</evidence>
<comment type="caution">
    <text evidence="3">The sequence shown here is derived from an EMBL/GenBank/DDBJ whole genome shotgun (WGS) entry which is preliminary data.</text>
</comment>
<feature type="chain" id="PRO_5046674980" description="Secreted protein" evidence="2">
    <location>
        <begin position="28"/>
        <end position="117"/>
    </location>
</feature>
<protein>
    <recommendedName>
        <fullName evidence="5">Secreted protein</fullName>
    </recommendedName>
</protein>
<keyword evidence="2" id="KW-0732">Signal</keyword>
<organism evidence="3 4">
    <name type="scientific">Nocardia lasii</name>
    <dbReference type="NCBI Taxonomy" id="1616107"/>
    <lineage>
        <taxon>Bacteria</taxon>
        <taxon>Bacillati</taxon>
        <taxon>Actinomycetota</taxon>
        <taxon>Actinomycetes</taxon>
        <taxon>Mycobacteriales</taxon>
        <taxon>Nocardiaceae</taxon>
        <taxon>Nocardia</taxon>
    </lineage>
</organism>